<protein>
    <submittedName>
        <fullName evidence="3">Gluconokinase/oxidoreductase domain</fullName>
        <ecNumber evidence="3">1.-.-.-</ecNumber>
        <ecNumber evidence="3">2.7.1.12</ecNumber>
    </submittedName>
</protein>
<dbReference type="InterPro" id="IPR052515">
    <property type="entry name" value="Gfo/Idh/MocA_Oxidoreductase"/>
</dbReference>
<dbReference type="Pfam" id="PF22725">
    <property type="entry name" value="GFO_IDH_MocA_C3"/>
    <property type="match status" value="1"/>
</dbReference>
<reference evidence="3 4" key="1">
    <citation type="submission" date="2016-04" db="EMBL/GenBank/DDBJ databases">
        <title>ATOL: Assembling a taxonomically balanced genome-scale reconstruction of the evolutionary history of the Enterobacteriaceae.</title>
        <authorList>
            <person name="Plunkett G.III."/>
            <person name="Neeno-Eckwall E.C."/>
            <person name="Glasner J.D."/>
            <person name="Perna N.T."/>
        </authorList>
    </citation>
    <scope>NUCLEOTIDE SEQUENCE [LARGE SCALE GENOMIC DNA]</scope>
    <source>
        <strain evidence="3 4">ATCC 51602</strain>
    </source>
</reference>
<organism evidence="3 4">
    <name type="scientific">Buttiauxella ferragutiae ATCC 51602</name>
    <dbReference type="NCBI Taxonomy" id="1354252"/>
    <lineage>
        <taxon>Bacteria</taxon>
        <taxon>Pseudomonadati</taxon>
        <taxon>Pseudomonadota</taxon>
        <taxon>Gammaproteobacteria</taxon>
        <taxon>Enterobacterales</taxon>
        <taxon>Enterobacteriaceae</taxon>
        <taxon>Buttiauxella</taxon>
    </lineage>
</organism>
<dbReference type="Pfam" id="PF01408">
    <property type="entry name" value="GFO_IDH_MocA"/>
    <property type="match status" value="1"/>
</dbReference>
<evidence type="ECO:0000313" key="3">
    <source>
        <dbReference type="EMBL" id="OAT33140.1"/>
    </source>
</evidence>
<dbReference type="EMBL" id="LXEQ01000003">
    <property type="protein sequence ID" value="OAT33140.1"/>
    <property type="molecule type" value="Genomic_DNA"/>
</dbReference>
<feature type="domain" description="Gfo/Idh/MocA-like oxidoreductase N-terminal" evidence="1">
    <location>
        <begin position="4"/>
        <end position="122"/>
    </location>
</feature>
<dbReference type="PANTHER" id="PTHR43249:SF1">
    <property type="entry name" value="D-GLUCOSIDE 3-DEHYDROGENASE"/>
    <property type="match status" value="1"/>
</dbReference>
<dbReference type="RefSeq" id="WP_064540629.1">
    <property type="nucleotide sequence ID" value="NZ_LXEQ01000003.1"/>
</dbReference>
<dbReference type="EC" id="2.7.1.12" evidence="3"/>
<accession>A0ABX2WDW7</accession>
<dbReference type="GO" id="GO:0016491">
    <property type="term" value="F:oxidoreductase activity"/>
    <property type="evidence" value="ECO:0007669"/>
    <property type="project" value="UniProtKB-KW"/>
</dbReference>
<dbReference type="InterPro" id="IPR055170">
    <property type="entry name" value="GFO_IDH_MocA-like_dom"/>
</dbReference>
<dbReference type="EC" id="1.-.-.-" evidence="3"/>
<proteinExistence type="predicted"/>
<dbReference type="Gene3D" id="3.40.50.720">
    <property type="entry name" value="NAD(P)-binding Rossmann-like Domain"/>
    <property type="match status" value="1"/>
</dbReference>
<evidence type="ECO:0000313" key="4">
    <source>
        <dbReference type="Proteomes" id="UP000078407"/>
    </source>
</evidence>
<dbReference type="Proteomes" id="UP000078407">
    <property type="component" value="Unassembled WGS sequence"/>
</dbReference>
<comment type="caution">
    <text evidence="3">The sequence shown here is derived from an EMBL/GenBank/DDBJ whole genome shotgun (WGS) entry which is preliminary data.</text>
</comment>
<dbReference type="InterPro" id="IPR036291">
    <property type="entry name" value="NAD(P)-bd_dom_sf"/>
</dbReference>
<dbReference type="GO" id="GO:0046316">
    <property type="term" value="F:gluconokinase activity"/>
    <property type="evidence" value="ECO:0007669"/>
    <property type="project" value="UniProtKB-EC"/>
</dbReference>
<feature type="domain" description="GFO/IDH/MocA-like oxidoreductase" evidence="2">
    <location>
        <begin position="134"/>
        <end position="258"/>
    </location>
</feature>
<keyword evidence="4" id="KW-1185">Reference proteome</keyword>
<dbReference type="SUPFAM" id="SSF55347">
    <property type="entry name" value="Glyceraldehyde-3-phosphate dehydrogenase-like, C-terminal domain"/>
    <property type="match status" value="1"/>
</dbReference>
<keyword evidence="3" id="KW-0808">Transferase</keyword>
<evidence type="ECO:0000259" key="2">
    <source>
        <dbReference type="Pfam" id="PF22725"/>
    </source>
</evidence>
<dbReference type="PANTHER" id="PTHR43249">
    <property type="entry name" value="UDP-N-ACETYL-2-AMINO-2-DEOXY-D-GLUCURONATE OXIDASE"/>
    <property type="match status" value="1"/>
</dbReference>
<dbReference type="InterPro" id="IPR000683">
    <property type="entry name" value="Gfo/Idh/MocA-like_OxRdtase_N"/>
</dbReference>
<keyword evidence="3" id="KW-0560">Oxidoreductase</keyword>
<dbReference type="Gene3D" id="3.30.360.10">
    <property type="entry name" value="Dihydrodipicolinate Reductase, domain 2"/>
    <property type="match status" value="1"/>
</dbReference>
<sequence length="384" mass="43107">MEKVRFGIIGVGNMGTVHARYLLAGTVKEAVLSAVCDNNPQKHEAIRQVVGENIPLFSDAEEMLQSGLIDAVLIVTPHYDHPALAMLAMRNGIHTLCEKPAGVYTAQVREMNECAQQCDVVFGLMYNQRPNPLYQKVKDLIDSGELGEIRRSNWIITNWYRSQSYYDSGSWRATWKGEGGGVLLNQDPHQLDLWQWLVGMPVRLRAFCQFGKHRKIEVEDEVTAYAEYANGATGVFITTVAETPGTNRLEIIGDKGKVVVEEGKLRYWRLRESETEFNARWTGGFGEPECWEVLISTASECSEHHVITRNFCAAVLRGEPLIAPGEEGIRGLTISNAMHLSSWTDGWVTLPLDEELYKTLLDERITQSVEKQTESKTLDASGTW</sequence>
<name>A0ABX2WDW7_9ENTR</name>
<dbReference type="SUPFAM" id="SSF51735">
    <property type="entry name" value="NAD(P)-binding Rossmann-fold domains"/>
    <property type="match status" value="1"/>
</dbReference>
<gene>
    <name evidence="3" type="ORF">M976_00418</name>
</gene>
<evidence type="ECO:0000259" key="1">
    <source>
        <dbReference type="Pfam" id="PF01408"/>
    </source>
</evidence>